<evidence type="ECO:0000256" key="1">
    <source>
        <dbReference type="ARBA" id="ARBA00004236"/>
    </source>
</evidence>
<evidence type="ECO:0000313" key="13">
    <source>
        <dbReference type="EMBL" id="CDZ79316.1"/>
    </source>
</evidence>
<feature type="signal peptide" evidence="12">
    <location>
        <begin position="1"/>
        <end position="21"/>
    </location>
</feature>
<keyword evidence="8" id="KW-0624">Polysaccharide degradation</keyword>
<evidence type="ECO:0000256" key="12">
    <source>
        <dbReference type="SAM" id="SignalP"/>
    </source>
</evidence>
<name>A0A078L295_9GAMM</name>
<dbReference type="EMBL" id="CCSB01000004">
    <property type="protein sequence ID" value="CDZ79316.1"/>
    <property type="molecule type" value="Genomic_DNA"/>
</dbReference>
<comment type="subcellular location">
    <subcellularLocation>
        <location evidence="1">Cell membrane</location>
    </subcellularLocation>
</comment>
<keyword evidence="12" id="KW-0732">Signal</keyword>
<keyword evidence="4" id="KW-0472">Membrane</keyword>
<evidence type="ECO:0000256" key="4">
    <source>
        <dbReference type="ARBA" id="ARBA00023136"/>
    </source>
</evidence>
<evidence type="ECO:0000256" key="9">
    <source>
        <dbReference type="ARBA" id="ARBA00037649"/>
    </source>
</evidence>
<dbReference type="AlphaFoldDB" id="A0A078L295"/>
<dbReference type="Gene3D" id="3.20.20.80">
    <property type="entry name" value="Glycosidases"/>
    <property type="match status" value="1"/>
</dbReference>
<keyword evidence="3" id="KW-0378">Hydrolase</keyword>
<proteinExistence type="predicted"/>
<evidence type="ECO:0000313" key="14">
    <source>
        <dbReference type="Proteomes" id="UP000044071"/>
    </source>
</evidence>
<dbReference type="RefSeq" id="WP_044012529.1">
    <property type="nucleotide sequence ID" value="NZ_CCVW01000004.1"/>
</dbReference>
<evidence type="ECO:0000256" key="6">
    <source>
        <dbReference type="ARBA" id="ARBA00023277"/>
    </source>
</evidence>
<evidence type="ECO:0000256" key="3">
    <source>
        <dbReference type="ARBA" id="ARBA00022801"/>
    </source>
</evidence>
<dbReference type="GO" id="GO:0005886">
    <property type="term" value="C:plasma membrane"/>
    <property type="evidence" value="ECO:0007669"/>
    <property type="project" value="UniProtKB-SubCell"/>
</dbReference>
<dbReference type="GO" id="GO:0071555">
    <property type="term" value="P:cell wall organization"/>
    <property type="evidence" value="ECO:0007669"/>
    <property type="project" value="UniProtKB-KW"/>
</dbReference>
<evidence type="ECO:0000256" key="10">
    <source>
        <dbReference type="ARBA" id="ARBA00042373"/>
    </source>
</evidence>
<feature type="chain" id="PRO_5009744187" description="Endo-1,3-beta-glucanase btgC" evidence="12">
    <location>
        <begin position="22"/>
        <end position="462"/>
    </location>
</feature>
<dbReference type="STRING" id="1034943.BN59_03634"/>
<keyword evidence="2" id="KW-1003">Cell membrane</keyword>
<keyword evidence="5" id="KW-0325">Glycoprotein</keyword>
<protein>
    <recommendedName>
        <fullName evidence="11">Endo-1,3-beta-glucanase btgC</fullName>
    </recommendedName>
    <alternativeName>
        <fullName evidence="10">Laminarinase btgC</fullName>
    </alternativeName>
</protein>
<comment type="function">
    <text evidence="9">Glucanases play a role in cell expansion during growth, in cell-cell fusion during mating, and in spore release during sporulation. This enzyme may be involved in beta-glucan degradation. Active on laminarin and lichenan.</text>
</comment>
<dbReference type="GO" id="GO:0016787">
    <property type="term" value="F:hydrolase activity"/>
    <property type="evidence" value="ECO:0007669"/>
    <property type="project" value="UniProtKB-KW"/>
</dbReference>
<reference evidence="13 14" key="1">
    <citation type="submission" date="2014-06" db="EMBL/GenBank/DDBJ databases">
        <authorList>
            <person name="Urmite Genomes Urmite Genomes"/>
        </authorList>
    </citation>
    <scope>NUCLEOTIDE SEQUENCE [LARGE SCALE GENOMIC DNA]</scope>
</reference>
<accession>A0A078L295</accession>
<dbReference type="Proteomes" id="UP000044071">
    <property type="component" value="Unassembled WGS sequence"/>
</dbReference>
<organism evidence="13 14">
    <name type="scientific">Legionella massiliensis</name>
    <dbReference type="NCBI Taxonomy" id="1034943"/>
    <lineage>
        <taxon>Bacteria</taxon>
        <taxon>Pseudomonadati</taxon>
        <taxon>Pseudomonadota</taxon>
        <taxon>Gammaproteobacteria</taxon>
        <taxon>Legionellales</taxon>
        <taxon>Legionellaceae</taxon>
        <taxon>Legionella</taxon>
    </lineage>
</organism>
<dbReference type="InterPro" id="IPR017853">
    <property type="entry name" value="GH"/>
</dbReference>
<evidence type="ECO:0000256" key="11">
    <source>
        <dbReference type="ARBA" id="ARBA00043078"/>
    </source>
</evidence>
<evidence type="ECO:0000256" key="8">
    <source>
        <dbReference type="ARBA" id="ARBA00023326"/>
    </source>
</evidence>
<dbReference type="PANTHER" id="PTHR16631:SF17">
    <property type="entry name" value="GLUCAN ENDO-1,3-BETA-GLUCOSIDASE BTGC"/>
    <property type="match status" value="1"/>
</dbReference>
<evidence type="ECO:0000256" key="7">
    <source>
        <dbReference type="ARBA" id="ARBA00023316"/>
    </source>
</evidence>
<gene>
    <name evidence="13" type="ORF">BN59_03634</name>
</gene>
<sequence>MNSWFKQLLCSSLLFSTVSYAAQSFTGLIGVNYQPNHYPTNHAFNSHDVFFVGNNQNGPYTNVYAELAQLKAAGFNTVRSYQTTDYSWIALINDAHALGMNVVYEAAIPQTGNAANINAATALLTSVINSVGAATFNSTVTLVLAGHENYCGTCGPNGSSNIAYLTQAVSALQGVVPGIPVSSALVSGNLVTPPPTMDITTLVNRYSPSAPLAFDPYPFQWGVPVANSVETVSPSSAINSIGWDYYQVMKQPFYTPPRTILMAESGWASAGTTNPGYVCGNNCQPSVANEASYLSALYNFVRNPANNSGLLVFEAYDEPAKGNSSDQEDYYGVFDQNCNLKGPNNTSLLPNRAYNPAATLGCQGFSSGALLTIVGFAHPYTLIISQRNPVTGADATITANSNGMPGPLADAKWPQYLVLPGAKITIRGNQSCTSTVAINGAQRISFTGSCNCPNDNLNNCYF</sequence>
<dbReference type="GO" id="GO:0000272">
    <property type="term" value="P:polysaccharide catabolic process"/>
    <property type="evidence" value="ECO:0007669"/>
    <property type="project" value="UniProtKB-KW"/>
</dbReference>
<dbReference type="eggNOG" id="ENOG5030SXQ">
    <property type="taxonomic scope" value="Bacteria"/>
</dbReference>
<evidence type="ECO:0000256" key="5">
    <source>
        <dbReference type="ARBA" id="ARBA00023180"/>
    </source>
</evidence>
<evidence type="ECO:0000256" key="2">
    <source>
        <dbReference type="ARBA" id="ARBA00022475"/>
    </source>
</evidence>
<keyword evidence="7" id="KW-0961">Cell wall biogenesis/degradation</keyword>
<dbReference type="OrthoDB" id="5631538at2"/>
<dbReference type="PANTHER" id="PTHR16631">
    <property type="entry name" value="GLUCAN 1,3-BETA-GLUCOSIDASE"/>
    <property type="match status" value="1"/>
</dbReference>
<keyword evidence="14" id="KW-1185">Reference proteome</keyword>
<keyword evidence="6" id="KW-0119">Carbohydrate metabolism</keyword>
<dbReference type="SUPFAM" id="SSF51445">
    <property type="entry name" value="(Trans)glycosidases"/>
    <property type="match status" value="1"/>
</dbReference>
<dbReference type="InterPro" id="IPR050732">
    <property type="entry name" value="Beta-glucan_modifiers"/>
</dbReference>